<dbReference type="Proteomes" id="UP001271780">
    <property type="component" value="Unassembled WGS sequence"/>
</dbReference>
<evidence type="ECO:0000313" key="3">
    <source>
        <dbReference type="Proteomes" id="UP001271780"/>
    </source>
</evidence>
<keyword evidence="3" id="KW-1185">Reference proteome</keyword>
<keyword evidence="1" id="KW-0812">Transmembrane</keyword>
<accession>A0ABU4XB19</accession>
<evidence type="ECO:0000313" key="2">
    <source>
        <dbReference type="EMBL" id="MDX8471992.1"/>
    </source>
</evidence>
<comment type="caution">
    <text evidence="2">The sequence shown here is derived from an EMBL/GenBank/DDBJ whole genome shotgun (WGS) entry which is preliminary data.</text>
</comment>
<keyword evidence="1" id="KW-1133">Transmembrane helix</keyword>
<reference evidence="2 3" key="1">
    <citation type="submission" date="2023-08" db="EMBL/GenBank/DDBJ databases">
        <title>Implementing the SeqCode for naming new Mesorhizobium species isolated from Vachellia karroo root nodules.</title>
        <authorList>
            <person name="Van Lill M."/>
        </authorList>
    </citation>
    <scope>NUCLEOTIDE SEQUENCE [LARGE SCALE GENOMIC DNA]</scope>
    <source>
        <strain evidence="2 3">VK23A</strain>
    </source>
</reference>
<evidence type="ECO:0000256" key="1">
    <source>
        <dbReference type="SAM" id="Phobius"/>
    </source>
</evidence>
<dbReference type="RefSeq" id="WP_320316282.1">
    <property type="nucleotide sequence ID" value="NZ_JAVIIX010000004.1"/>
</dbReference>
<keyword evidence="1" id="KW-0472">Membrane</keyword>
<protein>
    <submittedName>
        <fullName evidence="2">Uncharacterized protein</fullName>
    </submittedName>
</protein>
<organism evidence="2 3">
    <name type="scientific">Mesorhizobium dulcispinae</name>
    <dbReference type="NCBI Taxonomy" id="3072316"/>
    <lineage>
        <taxon>Bacteria</taxon>
        <taxon>Pseudomonadati</taxon>
        <taxon>Pseudomonadota</taxon>
        <taxon>Alphaproteobacteria</taxon>
        <taxon>Hyphomicrobiales</taxon>
        <taxon>Phyllobacteriaceae</taxon>
        <taxon>Mesorhizobium</taxon>
    </lineage>
</organism>
<gene>
    <name evidence="2" type="ORF">RFM27_07910</name>
</gene>
<dbReference type="EMBL" id="JAVIIZ010000003">
    <property type="protein sequence ID" value="MDX8471992.1"/>
    <property type="molecule type" value="Genomic_DNA"/>
</dbReference>
<proteinExistence type="predicted"/>
<name>A0ABU4XB19_9HYPH</name>
<feature type="transmembrane region" description="Helical" evidence="1">
    <location>
        <begin position="14"/>
        <end position="35"/>
    </location>
</feature>
<sequence>MEFAVCYDHSGIDLAWSIFLGITAVFVLMAPLAAARLIEISHADSDSIERLQIA</sequence>